<sequence length="430" mass="49162">MNNDKDLKKIDSIKNPDSIEKFHKIIREYLSKEKESSEPIYRHKLSKIFHDYIIQTDDGSYTLNSPDFDGKIETMHNSNGAITESFEKFVKPFKNNYIQNNLIKNEDDFYYKKNISVLDICSGIGYNSSATIEEFLNHSDDNSSISIDMLEISIETLTMGLLIPSPIKSHDIIKKAIESKLIEEDFASLEIEKIKIPDNVNIKIFCEDARDSLKKLGNNKYDVIFLDPYSPAMAPELCTVEFFEELKRVIKNNGIISTYTLAAGVRFAFVEAGFYIGEGPIFGRKSGGTIASLDINNITKNVPLLDERTIALSDAGIPFRDKNLDLTSEEILKNRAEERSLARHNYKISSAVQTPIFIGEDISDEKLKRRVIRNFNKINISDLKSKESFYIIEPQKFYNNGPNDEFNSKDRIIEMNKRLLDVVNNKNLSN</sequence>
<dbReference type="InterPro" id="IPR029063">
    <property type="entry name" value="SAM-dependent_MTases_sf"/>
</dbReference>
<comment type="caution">
    <text evidence="2">The sequence shown here is derived from an EMBL/GenBank/DDBJ whole genome shotgun (WGS) entry which is preliminary data.</text>
</comment>
<dbReference type="PANTHER" id="PTHR39963">
    <property type="entry name" value="SLL0983 PROTEIN"/>
    <property type="match status" value="1"/>
</dbReference>
<gene>
    <name evidence="2" type="primary">mnmC_8</name>
    <name evidence="2" type="ORF">SDC9_23991</name>
</gene>
<reference evidence="2" key="1">
    <citation type="submission" date="2019-08" db="EMBL/GenBank/DDBJ databases">
        <authorList>
            <person name="Kucharzyk K."/>
            <person name="Murdoch R.W."/>
            <person name="Higgins S."/>
            <person name="Loffler F."/>
        </authorList>
    </citation>
    <scope>NUCLEOTIDE SEQUENCE</scope>
</reference>
<organism evidence="2">
    <name type="scientific">bioreactor metagenome</name>
    <dbReference type="NCBI Taxonomy" id="1076179"/>
    <lineage>
        <taxon>unclassified sequences</taxon>
        <taxon>metagenomes</taxon>
        <taxon>ecological metagenomes</taxon>
    </lineage>
</organism>
<feature type="domain" description="MnmC-like methyltransferase" evidence="1">
    <location>
        <begin position="188"/>
        <end position="293"/>
    </location>
</feature>
<dbReference type="GO" id="GO:0016645">
    <property type="term" value="F:oxidoreductase activity, acting on the CH-NH group of donors"/>
    <property type="evidence" value="ECO:0007669"/>
    <property type="project" value="InterPro"/>
</dbReference>
<name>A0A644UGK7_9ZZZZ</name>
<dbReference type="Gene3D" id="3.40.50.150">
    <property type="entry name" value="Vaccinia Virus protein VP39"/>
    <property type="match status" value="1"/>
</dbReference>
<accession>A0A644UGK7</accession>
<evidence type="ECO:0000313" key="2">
    <source>
        <dbReference type="EMBL" id="MPL78127.1"/>
    </source>
</evidence>
<keyword evidence="2" id="KW-0560">Oxidoreductase</keyword>
<dbReference type="Pfam" id="PF05430">
    <property type="entry name" value="Methyltransf_30"/>
    <property type="match status" value="1"/>
</dbReference>
<proteinExistence type="predicted"/>
<dbReference type="CDD" id="cd02440">
    <property type="entry name" value="AdoMet_MTases"/>
    <property type="match status" value="1"/>
</dbReference>
<dbReference type="InterPro" id="IPR008471">
    <property type="entry name" value="MnmC-like_methylTransf"/>
</dbReference>
<protein>
    <submittedName>
        <fullName evidence="2">tRNA 5-methylaminomethyl-2-thiouridine biosynthesis bifunctional protein MnmC</fullName>
        <ecNumber evidence="2">1.5.-.-</ecNumber>
    </submittedName>
</protein>
<dbReference type="AlphaFoldDB" id="A0A644UGK7"/>
<dbReference type="PANTHER" id="PTHR39963:SF1">
    <property type="entry name" value="MNMC-LIKE METHYLTRANSFERASE DOMAIN-CONTAINING PROTEIN"/>
    <property type="match status" value="1"/>
</dbReference>
<evidence type="ECO:0000259" key="1">
    <source>
        <dbReference type="Pfam" id="PF05430"/>
    </source>
</evidence>
<dbReference type="EMBL" id="VSSQ01000113">
    <property type="protein sequence ID" value="MPL78127.1"/>
    <property type="molecule type" value="Genomic_DNA"/>
</dbReference>
<dbReference type="SUPFAM" id="SSF53335">
    <property type="entry name" value="S-adenosyl-L-methionine-dependent methyltransferases"/>
    <property type="match status" value="1"/>
</dbReference>
<dbReference type="EC" id="1.5.-.-" evidence="2"/>